<dbReference type="PROSITE" id="PS00170">
    <property type="entry name" value="CSA_PPIASE_1"/>
    <property type="match status" value="1"/>
</dbReference>
<dbReference type="PROSITE" id="PS50072">
    <property type="entry name" value="CSA_PPIASE_2"/>
    <property type="match status" value="1"/>
</dbReference>
<comment type="similarity">
    <text evidence="4">Belongs to the cyclophilin-type PPIase family.</text>
</comment>
<protein>
    <recommendedName>
        <fullName evidence="4">Peptidyl-prolyl cis-trans isomerase</fullName>
        <shortName evidence="4">PPIase</shortName>
        <ecNumber evidence="4">5.2.1.8</ecNumber>
    </recommendedName>
</protein>
<dbReference type="PRINTS" id="PR00153">
    <property type="entry name" value="CSAPPISMRASE"/>
</dbReference>
<dbReference type="EC" id="5.2.1.8" evidence="4"/>
<evidence type="ECO:0000256" key="3">
    <source>
        <dbReference type="ARBA" id="ARBA00023235"/>
    </source>
</evidence>
<keyword evidence="4" id="KW-0732">Signal</keyword>
<dbReference type="PANTHER" id="PTHR11071">
    <property type="entry name" value="PEPTIDYL-PROLYL CIS-TRANS ISOMERASE"/>
    <property type="match status" value="1"/>
</dbReference>
<dbReference type="GO" id="GO:0005783">
    <property type="term" value="C:endoplasmic reticulum"/>
    <property type="evidence" value="ECO:0007669"/>
    <property type="project" value="TreeGrafter"/>
</dbReference>
<dbReference type="GO" id="GO:0006457">
    <property type="term" value="P:protein folding"/>
    <property type="evidence" value="ECO:0007669"/>
    <property type="project" value="InterPro"/>
</dbReference>
<sequence>MMRLFTGALLLLSLLQLSQAQEPQPTSSVEMDISIGGVPQGTIVIGLFDKIVPITTENFRALCTGEKGYGYVGSVFHRIIKQFMLQAGDFTAGNGTGGKSIYGLKFADENFTLRHLGPGWLSMANSGPDTNGSQFFITTVKTAWLDGKHVVFGRVTSGMNVIEAVEKVATRNDRPIPSQEVRVDACRDLSSRG</sequence>
<evidence type="ECO:0000256" key="4">
    <source>
        <dbReference type="RuleBase" id="RU363019"/>
    </source>
</evidence>
<dbReference type="GO" id="GO:0016018">
    <property type="term" value="F:cyclosporin A binding"/>
    <property type="evidence" value="ECO:0007669"/>
    <property type="project" value="TreeGrafter"/>
</dbReference>
<comment type="function">
    <text evidence="4">PPIases accelerate the folding of proteins. It catalyzes the cis-trans isomerization of proline imidic peptide bonds in oligopeptides.</text>
</comment>
<organism evidence="6">
    <name type="scientific">Hirondellea gigas</name>
    <dbReference type="NCBI Taxonomy" id="1518452"/>
    <lineage>
        <taxon>Eukaryota</taxon>
        <taxon>Metazoa</taxon>
        <taxon>Ecdysozoa</taxon>
        <taxon>Arthropoda</taxon>
        <taxon>Crustacea</taxon>
        <taxon>Multicrustacea</taxon>
        <taxon>Malacostraca</taxon>
        <taxon>Eumalacostraca</taxon>
        <taxon>Peracarida</taxon>
        <taxon>Amphipoda</taxon>
        <taxon>Amphilochidea</taxon>
        <taxon>Lysianassida</taxon>
        <taxon>Lysianassidira</taxon>
        <taxon>Lysianassoidea</taxon>
        <taxon>Lysianassidae</taxon>
        <taxon>Hirondellea</taxon>
    </lineage>
</organism>
<evidence type="ECO:0000256" key="1">
    <source>
        <dbReference type="ARBA" id="ARBA00000971"/>
    </source>
</evidence>
<dbReference type="AlphaFoldDB" id="A0A2P2HXY2"/>
<dbReference type="Gene3D" id="2.40.100.10">
    <property type="entry name" value="Cyclophilin-like"/>
    <property type="match status" value="1"/>
</dbReference>
<evidence type="ECO:0000313" key="6">
    <source>
        <dbReference type="EMBL" id="LAB66638.1"/>
    </source>
</evidence>
<feature type="chain" id="PRO_5034098124" description="Peptidyl-prolyl cis-trans isomerase" evidence="4">
    <location>
        <begin position="21"/>
        <end position="193"/>
    </location>
</feature>
<dbReference type="FunFam" id="2.40.100.10:FF:000001">
    <property type="entry name" value="Peptidyl-prolyl cis-trans isomerase"/>
    <property type="match status" value="1"/>
</dbReference>
<name>A0A2P2HXY2_9CRUS</name>
<evidence type="ECO:0000256" key="2">
    <source>
        <dbReference type="ARBA" id="ARBA00023110"/>
    </source>
</evidence>
<dbReference type="PIRSF" id="PIRSF001467">
    <property type="entry name" value="Peptidylpro_ismrse"/>
    <property type="match status" value="1"/>
</dbReference>
<keyword evidence="3 4" id="KW-0413">Isomerase</keyword>
<dbReference type="InterPro" id="IPR024936">
    <property type="entry name" value="Cyclophilin-type_PPIase"/>
</dbReference>
<evidence type="ECO:0000259" key="5">
    <source>
        <dbReference type="PROSITE" id="PS50072"/>
    </source>
</evidence>
<accession>A0A2P2HXY2</accession>
<dbReference type="InterPro" id="IPR002130">
    <property type="entry name" value="Cyclophilin-type_PPIase_dom"/>
</dbReference>
<dbReference type="EMBL" id="IACT01001075">
    <property type="protein sequence ID" value="LAC20439.1"/>
    <property type="molecule type" value="mRNA"/>
</dbReference>
<proteinExistence type="evidence at transcript level"/>
<dbReference type="SUPFAM" id="SSF50891">
    <property type="entry name" value="Cyclophilin-like"/>
    <property type="match status" value="1"/>
</dbReference>
<dbReference type="GO" id="GO:0003755">
    <property type="term" value="F:peptidyl-prolyl cis-trans isomerase activity"/>
    <property type="evidence" value="ECO:0007669"/>
    <property type="project" value="UniProtKB-UniRule"/>
</dbReference>
<dbReference type="Pfam" id="PF00160">
    <property type="entry name" value="Pro_isomerase"/>
    <property type="match status" value="1"/>
</dbReference>
<dbReference type="InterPro" id="IPR020892">
    <property type="entry name" value="Cyclophilin-type_PPIase_CS"/>
</dbReference>
<comment type="catalytic activity">
    <reaction evidence="1 4">
        <text>[protein]-peptidylproline (omega=180) = [protein]-peptidylproline (omega=0)</text>
        <dbReference type="Rhea" id="RHEA:16237"/>
        <dbReference type="Rhea" id="RHEA-COMP:10747"/>
        <dbReference type="Rhea" id="RHEA-COMP:10748"/>
        <dbReference type="ChEBI" id="CHEBI:83833"/>
        <dbReference type="ChEBI" id="CHEBI:83834"/>
        <dbReference type="EC" id="5.2.1.8"/>
    </reaction>
</comment>
<feature type="signal peptide" evidence="4">
    <location>
        <begin position="1"/>
        <end position="20"/>
    </location>
</feature>
<reference evidence="6" key="2">
    <citation type="journal article" date="2018" name="Biosci. Biotechnol. Biochem.">
        <title>Polysaccharide hydrolase of the hadal zone amphipods Hirondellea gigas.</title>
        <authorList>
            <person name="Kobayashi H."/>
            <person name="Nagahama T."/>
            <person name="Arai W."/>
            <person name="Sasagawa Y."/>
            <person name="Umeda M."/>
            <person name="Hayashi T."/>
            <person name="Nikaido I."/>
            <person name="Watanabe H."/>
            <person name="Oguri K."/>
            <person name="Kitazato H."/>
            <person name="Fujioka K."/>
            <person name="Kido Y."/>
            <person name="Takami H."/>
        </authorList>
    </citation>
    <scope>NUCLEOTIDE SEQUENCE</scope>
    <source>
        <tissue evidence="6">Whole body</tissue>
    </source>
</reference>
<evidence type="ECO:0000313" key="7">
    <source>
        <dbReference type="EMBL" id="LAC20439.1"/>
    </source>
</evidence>
<dbReference type="InterPro" id="IPR029000">
    <property type="entry name" value="Cyclophilin-like_dom_sf"/>
</dbReference>
<keyword evidence="2 4" id="KW-0697">Rotamase</keyword>
<dbReference type="PANTHER" id="PTHR11071:SF561">
    <property type="entry name" value="PEPTIDYL-PROLYL CIS-TRANS ISOMERASE D-RELATED"/>
    <property type="match status" value="1"/>
</dbReference>
<reference evidence="7" key="1">
    <citation type="submission" date="2017-11" db="EMBL/GenBank/DDBJ databases">
        <title>The sensing device of the deep-sea amphipod.</title>
        <authorList>
            <person name="Kobayashi H."/>
            <person name="Nagahama T."/>
            <person name="Arai W."/>
            <person name="Sasagawa Y."/>
            <person name="Umeda M."/>
            <person name="Hayashi T."/>
            <person name="Nikaido I."/>
            <person name="Watanabe H."/>
            <person name="Oguri K."/>
            <person name="Kitazato H."/>
            <person name="Fujioka K."/>
            <person name="Kido Y."/>
            <person name="Takami H."/>
        </authorList>
    </citation>
    <scope>NUCLEOTIDE SEQUENCE</scope>
    <source>
        <tissue evidence="7">Whole body</tissue>
    </source>
</reference>
<feature type="domain" description="PPIase cyclophilin-type" evidence="5">
    <location>
        <begin position="30"/>
        <end position="188"/>
    </location>
</feature>
<dbReference type="EMBL" id="IACF01000900">
    <property type="protein sequence ID" value="LAB66638.1"/>
    <property type="molecule type" value="mRNA"/>
</dbReference>